<gene>
    <name evidence="1" type="ORF">BD31_I1457</name>
</gene>
<proteinExistence type="predicted"/>
<reference evidence="1 2" key="1">
    <citation type="journal article" date="2012" name="J. Bacteriol.">
        <title>Genome sequence of "Candidatus Nitrosopumilus salaria" BD31, an ammonia-oxidizing archaeon from the San Francisco Bay estuary.</title>
        <authorList>
            <person name="Mosier A.C."/>
            <person name="Allen E.E."/>
            <person name="Kim M."/>
            <person name="Ferriera S."/>
            <person name="Francis C.A."/>
        </authorList>
    </citation>
    <scope>NUCLEOTIDE SEQUENCE [LARGE SCALE GENOMIC DNA]</scope>
    <source>
        <strain evidence="1 2">BD31</strain>
    </source>
</reference>
<evidence type="ECO:0000313" key="1">
    <source>
        <dbReference type="EMBL" id="EIJ66996.1"/>
    </source>
</evidence>
<dbReference type="EMBL" id="AEXL02000011">
    <property type="protein sequence ID" value="EIJ66996.1"/>
    <property type="molecule type" value="Genomic_DNA"/>
</dbReference>
<dbReference type="Gene3D" id="6.10.140.1230">
    <property type="match status" value="1"/>
</dbReference>
<evidence type="ECO:0000313" key="2">
    <source>
        <dbReference type="Proteomes" id="UP000003423"/>
    </source>
</evidence>
<sequence>MPTFQDNWIKSSNPGFNEKIHGMIIKEPPLKPRIQQSIGKLGQTISKIDYMHKKLQEKDAKIFKRIVESQQRHDKTAGRTLANELVELRKNEKLLGNLKLTLDQVQLRLSTMNELGDAMVTIGPVIGLMRSIGPAISKFIPQAGAEFEIMSELLGGMTSESFGGGFELDSSTNEETDSILKEAAIVAGDRIGTKFPSTPSSIHSGLESRINEF</sequence>
<dbReference type="AlphaFoldDB" id="I3D5K3"/>
<protein>
    <recommendedName>
        <fullName evidence="3">SNF7 family protein</fullName>
    </recommendedName>
</protein>
<keyword evidence="2" id="KW-1185">Reference proteome</keyword>
<evidence type="ECO:0008006" key="3">
    <source>
        <dbReference type="Google" id="ProtNLM"/>
    </source>
</evidence>
<comment type="caution">
    <text evidence="1">The sequence shown here is derived from an EMBL/GenBank/DDBJ whole genome shotgun (WGS) entry which is preliminary data.</text>
</comment>
<dbReference type="RefSeq" id="WP_008296704.1">
    <property type="nucleotide sequence ID" value="NZ_AEXL02000011.1"/>
</dbReference>
<organism evidence="1 2">
    <name type="scientific">Candidatus Nitrosopumilus salarius BD31</name>
    <dbReference type="NCBI Taxonomy" id="859350"/>
    <lineage>
        <taxon>Archaea</taxon>
        <taxon>Nitrososphaerota</taxon>
        <taxon>Nitrososphaeria</taxon>
        <taxon>Nitrosopumilales</taxon>
        <taxon>Nitrosopumilaceae</taxon>
        <taxon>Nitrosopumilus</taxon>
    </lineage>
</organism>
<dbReference type="OrthoDB" id="3538at2157"/>
<dbReference type="PATRIC" id="fig|859350.6.peg.41"/>
<dbReference type="Proteomes" id="UP000003423">
    <property type="component" value="Unassembled WGS sequence"/>
</dbReference>
<name>I3D5K3_9ARCH</name>
<accession>I3D5K3</accession>